<evidence type="ECO:0000256" key="13">
    <source>
        <dbReference type="HAMAP-Rule" id="MF_01113"/>
    </source>
</evidence>
<evidence type="ECO:0000256" key="10">
    <source>
        <dbReference type="ARBA" id="ARBA00023204"/>
    </source>
</evidence>
<dbReference type="AlphaFoldDB" id="A0A3E1J0D2"/>
<reference evidence="15 16" key="1">
    <citation type="submission" date="2016-02" db="EMBL/GenBank/DDBJ databases">
        <authorList>
            <person name="Alioto T."/>
            <person name="Alioto T."/>
        </authorList>
    </citation>
    <scope>NUCLEOTIDE SEQUENCE [LARGE SCALE GENOMIC DNA]</scope>
    <source>
        <strain evidence="15 16">NR010</strain>
    </source>
</reference>
<evidence type="ECO:0000256" key="2">
    <source>
        <dbReference type="ARBA" id="ARBA00022457"/>
    </source>
</evidence>
<organism evidence="15 16">
    <name type="scientific">Gardnerella vaginalis</name>
    <dbReference type="NCBI Taxonomy" id="2702"/>
    <lineage>
        <taxon>Bacteria</taxon>
        <taxon>Bacillati</taxon>
        <taxon>Actinomycetota</taxon>
        <taxon>Actinomycetes</taxon>
        <taxon>Bifidobacteriales</taxon>
        <taxon>Bifidobacteriaceae</taxon>
        <taxon>Gardnerella</taxon>
    </lineage>
</organism>
<dbReference type="InterPro" id="IPR043502">
    <property type="entry name" value="DNA/RNA_pol_sf"/>
</dbReference>
<evidence type="ECO:0000256" key="3">
    <source>
        <dbReference type="ARBA" id="ARBA00022679"/>
    </source>
</evidence>
<keyword evidence="3 13" id="KW-0808">Transferase</keyword>
<dbReference type="GO" id="GO:0000287">
    <property type="term" value="F:magnesium ion binding"/>
    <property type="evidence" value="ECO:0007669"/>
    <property type="project" value="UniProtKB-UniRule"/>
</dbReference>
<dbReference type="InterPro" id="IPR050116">
    <property type="entry name" value="DNA_polymerase-Y"/>
</dbReference>
<evidence type="ECO:0000259" key="14">
    <source>
        <dbReference type="PROSITE" id="PS50173"/>
    </source>
</evidence>
<keyword evidence="6 13" id="KW-0479">Metal-binding</keyword>
<feature type="domain" description="UmuC" evidence="14">
    <location>
        <begin position="23"/>
        <end position="203"/>
    </location>
</feature>
<keyword evidence="13" id="KW-0238">DNA-binding</keyword>
<evidence type="ECO:0000256" key="6">
    <source>
        <dbReference type="ARBA" id="ARBA00022723"/>
    </source>
</evidence>
<feature type="binding site" evidence="13">
    <location>
        <position position="121"/>
    </location>
    <ligand>
        <name>Mg(2+)</name>
        <dbReference type="ChEBI" id="CHEBI:18420"/>
    </ligand>
</feature>
<dbReference type="EMBL" id="LRTV01000006">
    <property type="protein sequence ID" value="RFD79831.1"/>
    <property type="molecule type" value="Genomic_DNA"/>
</dbReference>
<dbReference type="EC" id="2.7.7.7" evidence="13"/>
<dbReference type="InterPro" id="IPR001126">
    <property type="entry name" value="UmuC"/>
</dbReference>
<evidence type="ECO:0000256" key="5">
    <source>
        <dbReference type="ARBA" id="ARBA00022705"/>
    </source>
</evidence>
<dbReference type="Gene3D" id="3.30.70.270">
    <property type="match status" value="1"/>
</dbReference>
<dbReference type="FunFam" id="3.30.1490.100:FF:000004">
    <property type="entry name" value="DNA polymerase IV"/>
    <property type="match status" value="1"/>
</dbReference>
<dbReference type="GO" id="GO:0003887">
    <property type="term" value="F:DNA-directed DNA polymerase activity"/>
    <property type="evidence" value="ECO:0007669"/>
    <property type="project" value="UniProtKB-UniRule"/>
</dbReference>
<proteinExistence type="inferred from homology"/>
<keyword evidence="8 13" id="KW-0460">Magnesium</keyword>
<evidence type="ECO:0000256" key="11">
    <source>
        <dbReference type="ARBA" id="ARBA00025589"/>
    </source>
</evidence>
<evidence type="ECO:0000256" key="12">
    <source>
        <dbReference type="ARBA" id="ARBA00049244"/>
    </source>
</evidence>
<dbReference type="InterPro" id="IPR022880">
    <property type="entry name" value="DNApol_IV"/>
</dbReference>
<dbReference type="InterPro" id="IPR043128">
    <property type="entry name" value="Rev_trsase/Diguanyl_cyclase"/>
</dbReference>
<keyword evidence="2 13" id="KW-0515">Mutator protein</keyword>
<dbReference type="InterPro" id="IPR036775">
    <property type="entry name" value="DNA_pol_Y-fam_lit_finger_sf"/>
</dbReference>
<feature type="active site" evidence="13">
    <location>
        <position position="122"/>
    </location>
</feature>
<dbReference type="GO" id="GO:0042276">
    <property type="term" value="P:error-prone translesion synthesis"/>
    <property type="evidence" value="ECO:0007669"/>
    <property type="project" value="TreeGrafter"/>
</dbReference>
<evidence type="ECO:0000313" key="15">
    <source>
        <dbReference type="EMBL" id="RFD79831.1"/>
    </source>
</evidence>
<comment type="subunit">
    <text evidence="13">Monomer.</text>
</comment>
<keyword evidence="10 13" id="KW-0234">DNA repair</keyword>
<evidence type="ECO:0000256" key="7">
    <source>
        <dbReference type="ARBA" id="ARBA00022763"/>
    </source>
</evidence>
<dbReference type="HAMAP" id="MF_01113">
    <property type="entry name" value="DNApol_IV"/>
    <property type="match status" value="1"/>
</dbReference>
<dbReference type="PANTHER" id="PTHR11076">
    <property type="entry name" value="DNA REPAIR POLYMERASE UMUC / TRANSFERASE FAMILY MEMBER"/>
    <property type="match status" value="1"/>
</dbReference>
<dbReference type="Gene3D" id="3.40.1170.60">
    <property type="match status" value="1"/>
</dbReference>
<evidence type="ECO:0000256" key="1">
    <source>
        <dbReference type="ARBA" id="ARBA00010945"/>
    </source>
</evidence>
<name>A0A3E1J0D2_GARVA</name>
<keyword evidence="13" id="KW-0963">Cytoplasm</keyword>
<feature type="site" description="Substrate discrimination" evidence="13">
    <location>
        <position position="32"/>
    </location>
</feature>
<dbReference type="SUPFAM" id="SSF100879">
    <property type="entry name" value="Lesion bypass DNA polymerase (Y-family), little finger domain"/>
    <property type="match status" value="1"/>
</dbReference>
<dbReference type="SUPFAM" id="SSF56672">
    <property type="entry name" value="DNA/RNA polymerases"/>
    <property type="match status" value="1"/>
</dbReference>
<dbReference type="PANTHER" id="PTHR11076:SF33">
    <property type="entry name" value="DNA POLYMERASE KAPPA"/>
    <property type="match status" value="1"/>
</dbReference>
<dbReference type="Proteomes" id="UP000259221">
    <property type="component" value="Unassembled WGS sequence"/>
</dbReference>
<evidence type="ECO:0000313" key="16">
    <source>
        <dbReference type="Proteomes" id="UP000259221"/>
    </source>
</evidence>
<comment type="caution">
    <text evidence="15">The sequence shown here is derived from an EMBL/GenBank/DDBJ whole genome shotgun (WGS) entry which is preliminary data.</text>
</comment>
<keyword evidence="7 13" id="KW-0227">DNA damage</keyword>
<dbReference type="PROSITE" id="PS50173">
    <property type="entry name" value="UMUC"/>
    <property type="match status" value="1"/>
</dbReference>
<evidence type="ECO:0000256" key="9">
    <source>
        <dbReference type="ARBA" id="ARBA00022932"/>
    </source>
</evidence>
<gene>
    <name evidence="13" type="primary">dinB</name>
    <name evidence="15" type="ORF">AXE77_03600</name>
</gene>
<dbReference type="Pfam" id="PF00817">
    <property type="entry name" value="IMS"/>
    <property type="match status" value="1"/>
</dbReference>
<keyword evidence="5 13" id="KW-0235">DNA replication</keyword>
<dbReference type="RefSeq" id="WP_165846056.1">
    <property type="nucleotide sequence ID" value="NZ_LRTV01000006.1"/>
</dbReference>
<dbReference type="Gene3D" id="1.10.150.20">
    <property type="entry name" value="5' to 3' exonuclease, C-terminal subdomain"/>
    <property type="match status" value="1"/>
</dbReference>
<evidence type="ECO:0000256" key="8">
    <source>
        <dbReference type="ARBA" id="ARBA00022842"/>
    </source>
</evidence>
<accession>A0A3E1J0D2</accession>
<dbReference type="GO" id="GO:0006281">
    <property type="term" value="P:DNA repair"/>
    <property type="evidence" value="ECO:0007669"/>
    <property type="project" value="UniProtKB-UniRule"/>
</dbReference>
<dbReference type="GO" id="GO:0006261">
    <property type="term" value="P:DNA-templated DNA replication"/>
    <property type="evidence" value="ECO:0007669"/>
    <property type="project" value="UniProtKB-UniRule"/>
</dbReference>
<dbReference type="InterPro" id="IPR017961">
    <property type="entry name" value="DNA_pol_Y-fam_little_finger"/>
</dbReference>
<comment type="function">
    <text evidence="11 13">Poorly processive, error-prone DNA polymerase involved in untargeted mutagenesis. Copies undamaged DNA at stalled replication forks, which arise in vivo from mismatched or misaligned primer ends. These misaligned primers can be extended by PolIV. Exhibits no 3'-5' exonuclease (proofreading) activity. May be involved in translesional synthesis, in conjunction with the beta clamp from PolIII.</text>
</comment>
<dbReference type="GO" id="GO:0005829">
    <property type="term" value="C:cytosol"/>
    <property type="evidence" value="ECO:0007669"/>
    <property type="project" value="TreeGrafter"/>
</dbReference>
<dbReference type="GO" id="GO:0009432">
    <property type="term" value="P:SOS response"/>
    <property type="evidence" value="ECO:0007669"/>
    <property type="project" value="TreeGrafter"/>
</dbReference>
<comment type="catalytic activity">
    <reaction evidence="12 13">
        <text>DNA(n) + a 2'-deoxyribonucleoside 5'-triphosphate = DNA(n+1) + diphosphate</text>
        <dbReference type="Rhea" id="RHEA:22508"/>
        <dbReference type="Rhea" id="RHEA-COMP:17339"/>
        <dbReference type="Rhea" id="RHEA-COMP:17340"/>
        <dbReference type="ChEBI" id="CHEBI:33019"/>
        <dbReference type="ChEBI" id="CHEBI:61560"/>
        <dbReference type="ChEBI" id="CHEBI:173112"/>
        <dbReference type="EC" id="2.7.7.7"/>
    </reaction>
</comment>
<protein>
    <recommendedName>
        <fullName evidence="13">DNA polymerase IV</fullName>
        <shortName evidence="13">Pol IV</shortName>
        <ecNumber evidence="13">2.7.7.7</ecNumber>
    </recommendedName>
</protein>
<keyword evidence="4 13" id="KW-0548">Nucleotidyltransferase</keyword>
<dbReference type="CDD" id="cd03586">
    <property type="entry name" value="PolY_Pol_IV_kappa"/>
    <property type="match status" value="1"/>
</dbReference>
<keyword evidence="9 13" id="KW-0239">DNA-directed DNA polymerase</keyword>
<comment type="cofactor">
    <cofactor evidence="13">
        <name>Mg(2+)</name>
        <dbReference type="ChEBI" id="CHEBI:18420"/>
    </cofactor>
    <text evidence="13">Binds 2 magnesium ions per subunit.</text>
</comment>
<dbReference type="Pfam" id="PF11799">
    <property type="entry name" value="IMS_C"/>
    <property type="match status" value="1"/>
</dbReference>
<dbReference type="NCBIfam" id="NF002677">
    <property type="entry name" value="PRK02406.1"/>
    <property type="match status" value="1"/>
</dbReference>
<dbReference type="Gene3D" id="3.30.1490.100">
    <property type="entry name" value="DNA polymerase, Y-family, little finger domain"/>
    <property type="match status" value="1"/>
</dbReference>
<dbReference type="GO" id="GO:0003684">
    <property type="term" value="F:damaged DNA binding"/>
    <property type="evidence" value="ECO:0007669"/>
    <property type="project" value="InterPro"/>
</dbReference>
<comment type="subcellular location">
    <subcellularLocation>
        <location evidence="13">Cytoplasm</location>
    </subcellularLocation>
</comment>
<comment type="similarity">
    <text evidence="1 13">Belongs to the DNA polymerase type-Y family.</text>
</comment>
<evidence type="ECO:0000256" key="4">
    <source>
        <dbReference type="ARBA" id="ARBA00022695"/>
    </source>
</evidence>
<feature type="binding site" evidence="13">
    <location>
        <position position="27"/>
    </location>
    <ligand>
        <name>Mg(2+)</name>
        <dbReference type="ChEBI" id="CHEBI:18420"/>
    </ligand>
</feature>
<sequence>MSTAPRVQAAKRDWGHDTSGCAMLHVDMDAFYASLEVARHPELKGKPIIIGTGNRAVVSAASYEARTYGVNSAMPIVKARSLCPQGIFLPVDMRYYLSVSHSIFEEIFLRITDQVEKVSVDECYIDVQSALLQWKSPVNIGAWIRKEVFEKYHITCSVGIASNKLIAKMASTNAKPNGMLLIPRECNENFVSIMPLRAIPGIGPSLIHKFDTWGLSTITSLKNVDETTLIRITGSKSCARMVHQSIRGIDERIVIPNAPEKSIGTEQTLDTDTTDEHIVQQLLQQCCREVTQQLRKRKLMARTITLKLRFSDLHYVTKSSTLRNATDSTHEFYQHAVTLLTKANPTVHNYALGGKGTRLLSPVRLAGITANNLVSADQASLQPSLNDILEENTRESANPTLKNNTATMNKNTRLRHAEHALDAVRKKYGNDAAHLGV</sequence>